<dbReference type="PANTHER" id="PTHR43550">
    <property type="entry name" value="3-KETODIHYDROSPHINGOSINE REDUCTASE"/>
    <property type="match status" value="1"/>
</dbReference>
<dbReference type="GO" id="GO:0016020">
    <property type="term" value="C:membrane"/>
    <property type="evidence" value="ECO:0007669"/>
    <property type="project" value="GOC"/>
</dbReference>
<dbReference type="InterPro" id="IPR020904">
    <property type="entry name" value="Sc_DH/Rdtase_CS"/>
</dbReference>
<keyword evidence="5" id="KW-1185">Reference proteome</keyword>
<dbReference type="PRINTS" id="PR00081">
    <property type="entry name" value="GDHRDH"/>
</dbReference>
<evidence type="ECO:0000256" key="1">
    <source>
        <dbReference type="ARBA" id="ARBA00006484"/>
    </source>
</evidence>
<dbReference type="InterPro" id="IPR036291">
    <property type="entry name" value="NAD(P)-bd_dom_sf"/>
</dbReference>
<dbReference type="PATRIC" id="fig|1129794.4.peg.2570"/>
<dbReference type="PANTHER" id="PTHR43550:SF6">
    <property type="entry name" value="SHORT CHAIN DEHYDROGENASE_REDUCTASE FAMILY PROTEIN (AFU_ORTHOLOGUE AFUA_2G08050)"/>
    <property type="match status" value="1"/>
</dbReference>
<reference evidence="4 5" key="1">
    <citation type="journal article" date="2013" name="Genome Announc.">
        <title>Complete Genome Sequence of Glaciecola psychrophila Strain 170T.</title>
        <authorList>
            <person name="Yin J."/>
            <person name="Chen J."/>
            <person name="Liu G."/>
            <person name="Yu Y."/>
            <person name="Song L."/>
            <person name="Wang X."/>
            <person name="Qu X."/>
        </authorList>
    </citation>
    <scope>NUCLEOTIDE SEQUENCE [LARGE SCALE GENOMIC DNA]</scope>
    <source>
        <strain evidence="4 5">170</strain>
    </source>
</reference>
<dbReference type="InterPro" id="IPR002347">
    <property type="entry name" value="SDR_fam"/>
</dbReference>
<evidence type="ECO:0000259" key="3">
    <source>
        <dbReference type="SMART" id="SM00822"/>
    </source>
</evidence>
<dbReference type="STRING" id="1129794.C427_2591"/>
<evidence type="ECO:0000313" key="4">
    <source>
        <dbReference type="EMBL" id="AGH44700.1"/>
    </source>
</evidence>
<protein>
    <recommendedName>
        <fullName evidence="3">Ketoreductase domain-containing protein</fullName>
    </recommendedName>
</protein>
<accession>K7A4D9</accession>
<dbReference type="RefSeq" id="WP_007637357.1">
    <property type="nucleotide sequence ID" value="NC_020514.1"/>
</dbReference>
<gene>
    <name evidence="4" type="ORF">C427_2591</name>
</gene>
<dbReference type="Pfam" id="PF00106">
    <property type="entry name" value="adh_short"/>
    <property type="match status" value="1"/>
</dbReference>
<evidence type="ECO:0000256" key="2">
    <source>
        <dbReference type="RuleBase" id="RU000363"/>
    </source>
</evidence>
<comment type="similarity">
    <text evidence="1 2">Belongs to the short-chain dehydrogenases/reductases (SDR) family.</text>
</comment>
<dbReference type="OrthoDB" id="9808814at2"/>
<dbReference type="PRINTS" id="PR00080">
    <property type="entry name" value="SDRFAMILY"/>
</dbReference>
<dbReference type="KEGG" id="gps:C427_2591"/>
<sequence length="268" mass="28986">MKTVVVTGGSSGIGLDIARAYTKQGANIILLARNQTRLDEAVSECKILLKSDKQQVLSFAVDVTDKAQLANAVTAIKNQMGAPDLLILSAGIVASERFIEQSDANFDAIMQTNVMGSRAVARAFLPDMMSRKSGQICFISSLGGIISTYGYSAYSASKFAVVGMAGCMRQEFAEYNIGISVVCPPEVDTPMVTKESEHILPQTRFIKDIGGTLQPKTVTKATLKGIAKNQFIIVPGVMAKLSYWQARVFPRTFAAFVQLLVRHASKHK</sequence>
<dbReference type="GO" id="GO:0006666">
    <property type="term" value="P:3-keto-sphinganine metabolic process"/>
    <property type="evidence" value="ECO:0007669"/>
    <property type="project" value="TreeGrafter"/>
</dbReference>
<dbReference type="HOGENOM" id="CLU_010194_2_1_6"/>
<dbReference type="SMART" id="SM00822">
    <property type="entry name" value="PKS_KR"/>
    <property type="match status" value="1"/>
</dbReference>
<evidence type="ECO:0000313" key="5">
    <source>
        <dbReference type="Proteomes" id="UP000011864"/>
    </source>
</evidence>
<dbReference type="SUPFAM" id="SSF51735">
    <property type="entry name" value="NAD(P)-binding Rossmann-fold domains"/>
    <property type="match status" value="1"/>
</dbReference>
<dbReference type="Proteomes" id="UP000011864">
    <property type="component" value="Chromosome"/>
</dbReference>
<dbReference type="GO" id="GO:0030148">
    <property type="term" value="P:sphingolipid biosynthetic process"/>
    <property type="evidence" value="ECO:0007669"/>
    <property type="project" value="TreeGrafter"/>
</dbReference>
<feature type="domain" description="Ketoreductase" evidence="3">
    <location>
        <begin position="2"/>
        <end position="175"/>
    </location>
</feature>
<dbReference type="eggNOG" id="COG0300">
    <property type="taxonomic scope" value="Bacteria"/>
</dbReference>
<proteinExistence type="inferred from homology"/>
<dbReference type="InterPro" id="IPR057326">
    <property type="entry name" value="KR_dom"/>
</dbReference>
<organism evidence="4 5">
    <name type="scientific">Paraglaciecola psychrophila 170</name>
    <dbReference type="NCBI Taxonomy" id="1129794"/>
    <lineage>
        <taxon>Bacteria</taxon>
        <taxon>Pseudomonadati</taxon>
        <taxon>Pseudomonadota</taxon>
        <taxon>Gammaproteobacteria</taxon>
        <taxon>Alteromonadales</taxon>
        <taxon>Alteromonadaceae</taxon>
        <taxon>Paraglaciecola</taxon>
    </lineage>
</organism>
<name>K7A4D9_9ALTE</name>
<dbReference type="PROSITE" id="PS00061">
    <property type="entry name" value="ADH_SHORT"/>
    <property type="match status" value="1"/>
</dbReference>
<dbReference type="GO" id="GO:0047560">
    <property type="term" value="F:3-dehydrosphinganine reductase activity"/>
    <property type="evidence" value="ECO:0007669"/>
    <property type="project" value="TreeGrafter"/>
</dbReference>
<dbReference type="EMBL" id="CP003837">
    <property type="protein sequence ID" value="AGH44700.1"/>
    <property type="molecule type" value="Genomic_DNA"/>
</dbReference>
<dbReference type="AlphaFoldDB" id="K7A4D9"/>
<dbReference type="Gene3D" id="3.40.50.720">
    <property type="entry name" value="NAD(P)-binding Rossmann-like Domain"/>
    <property type="match status" value="1"/>
</dbReference>